<gene>
    <name evidence="1" type="ORF">BDZ94DRAFT_1276035</name>
</gene>
<comment type="caution">
    <text evidence="1">The sequence shown here is derived from an EMBL/GenBank/DDBJ whole genome shotgun (WGS) entry which is preliminary data.</text>
</comment>
<dbReference type="Proteomes" id="UP000807353">
    <property type="component" value="Unassembled WGS sequence"/>
</dbReference>
<dbReference type="EMBL" id="MU150438">
    <property type="protein sequence ID" value="KAF9456302.1"/>
    <property type="molecule type" value="Genomic_DNA"/>
</dbReference>
<organism evidence="1 2">
    <name type="scientific">Collybia nuda</name>
    <dbReference type="NCBI Taxonomy" id="64659"/>
    <lineage>
        <taxon>Eukaryota</taxon>
        <taxon>Fungi</taxon>
        <taxon>Dikarya</taxon>
        <taxon>Basidiomycota</taxon>
        <taxon>Agaricomycotina</taxon>
        <taxon>Agaricomycetes</taxon>
        <taxon>Agaricomycetidae</taxon>
        <taxon>Agaricales</taxon>
        <taxon>Tricholomatineae</taxon>
        <taxon>Clitocybaceae</taxon>
        <taxon>Collybia</taxon>
    </lineage>
</organism>
<accession>A0A9P5XRF5</accession>
<reference evidence="1" key="1">
    <citation type="submission" date="2020-11" db="EMBL/GenBank/DDBJ databases">
        <authorList>
            <consortium name="DOE Joint Genome Institute"/>
            <person name="Ahrendt S."/>
            <person name="Riley R."/>
            <person name="Andreopoulos W."/>
            <person name="Labutti K."/>
            <person name="Pangilinan J."/>
            <person name="Ruiz-Duenas F.J."/>
            <person name="Barrasa J.M."/>
            <person name="Sanchez-Garcia M."/>
            <person name="Camarero S."/>
            <person name="Miyauchi S."/>
            <person name="Serrano A."/>
            <person name="Linde D."/>
            <person name="Babiker R."/>
            <person name="Drula E."/>
            <person name="Ayuso-Fernandez I."/>
            <person name="Pacheco R."/>
            <person name="Padilla G."/>
            <person name="Ferreira P."/>
            <person name="Barriuso J."/>
            <person name="Kellner H."/>
            <person name="Castanera R."/>
            <person name="Alfaro M."/>
            <person name="Ramirez L."/>
            <person name="Pisabarro A.G."/>
            <person name="Kuo A."/>
            <person name="Tritt A."/>
            <person name="Lipzen A."/>
            <person name="He G."/>
            <person name="Yan M."/>
            <person name="Ng V."/>
            <person name="Cullen D."/>
            <person name="Martin F."/>
            <person name="Rosso M.-N."/>
            <person name="Henrissat B."/>
            <person name="Hibbett D."/>
            <person name="Martinez A.T."/>
            <person name="Grigoriev I.V."/>
        </authorList>
    </citation>
    <scope>NUCLEOTIDE SEQUENCE</scope>
    <source>
        <strain evidence="1">CBS 247.69</strain>
    </source>
</reference>
<name>A0A9P5XRF5_9AGAR</name>
<protein>
    <submittedName>
        <fullName evidence="1">Uncharacterized protein</fullName>
    </submittedName>
</protein>
<sequence>MPSSILLRILDPGLVRCACCTVYARRHFQHPLTISTRRTGNRTYPFRTTSLAPTDPCSLSNFQVRKRFPSSFLLSSQNPLTHSLTHNFPTSFPTPTL</sequence>
<dbReference type="AlphaFoldDB" id="A0A9P5XRF5"/>
<evidence type="ECO:0000313" key="1">
    <source>
        <dbReference type="EMBL" id="KAF9456302.1"/>
    </source>
</evidence>
<evidence type="ECO:0000313" key="2">
    <source>
        <dbReference type="Proteomes" id="UP000807353"/>
    </source>
</evidence>
<proteinExistence type="predicted"/>
<keyword evidence="2" id="KW-1185">Reference proteome</keyword>